<organism evidence="2 3">
    <name type="scientific">Panicum virgatum</name>
    <name type="common">Blackwell switchgrass</name>
    <dbReference type="NCBI Taxonomy" id="38727"/>
    <lineage>
        <taxon>Eukaryota</taxon>
        <taxon>Viridiplantae</taxon>
        <taxon>Streptophyta</taxon>
        <taxon>Embryophyta</taxon>
        <taxon>Tracheophyta</taxon>
        <taxon>Spermatophyta</taxon>
        <taxon>Magnoliopsida</taxon>
        <taxon>Liliopsida</taxon>
        <taxon>Poales</taxon>
        <taxon>Poaceae</taxon>
        <taxon>PACMAD clade</taxon>
        <taxon>Panicoideae</taxon>
        <taxon>Panicodae</taxon>
        <taxon>Paniceae</taxon>
        <taxon>Panicinae</taxon>
        <taxon>Panicum</taxon>
        <taxon>Panicum sect. Hiantes</taxon>
    </lineage>
</organism>
<evidence type="ECO:0000313" key="2">
    <source>
        <dbReference type="EMBL" id="KAG2571664.1"/>
    </source>
</evidence>
<dbReference type="AlphaFoldDB" id="A0A8T0QM78"/>
<feature type="region of interest" description="Disordered" evidence="1">
    <location>
        <begin position="1"/>
        <end position="120"/>
    </location>
</feature>
<evidence type="ECO:0000256" key="1">
    <source>
        <dbReference type="SAM" id="MobiDB-lite"/>
    </source>
</evidence>
<name>A0A8T0QM78_PANVG</name>
<dbReference type="EMBL" id="CM029049">
    <property type="protein sequence ID" value="KAG2571664.1"/>
    <property type="molecule type" value="Genomic_DNA"/>
</dbReference>
<comment type="caution">
    <text evidence="2">The sequence shown here is derived from an EMBL/GenBank/DDBJ whole genome shotgun (WGS) entry which is preliminary data.</text>
</comment>
<feature type="compositionally biased region" description="Pro residues" evidence="1">
    <location>
        <begin position="10"/>
        <end position="32"/>
    </location>
</feature>
<sequence length="129" mass="13848">MAIQTSPSRSRPPNPPPPPAGSRTPSPPPEPPRAALGGSPPRSPVLAHAARRQPKSGERRPRIWRRRDPAPARPPAPQITQRRATSPKGGAPPRTDPSPARCPYAPLRSPPQGLFGVKSMPVRECGWLP</sequence>
<reference evidence="2" key="1">
    <citation type="submission" date="2020-05" db="EMBL/GenBank/DDBJ databases">
        <title>WGS assembly of Panicum virgatum.</title>
        <authorList>
            <person name="Lovell J.T."/>
            <person name="Jenkins J."/>
            <person name="Shu S."/>
            <person name="Juenger T.E."/>
            <person name="Schmutz J."/>
        </authorList>
    </citation>
    <scope>NUCLEOTIDE SEQUENCE</scope>
    <source>
        <strain evidence="2">AP13</strain>
    </source>
</reference>
<feature type="compositionally biased region" description="Basic and acidic residues" evidence="1">
    <location>
        <begin position="55"/>
        <end position="70"/>
    </location>
</feature>
<protein>
    <submittedName>
        <fullName evidence="2">Uncharacterized protein</fullName>
    </submittedName>
</protein>
<keyword evidence="3" id="KW-1185">Reference proteome</keyword>
<dbReference type="Proteomes" id="UP000823388">
    <property type="component" value="Chromosome 7K"/>
</dbReference>
<accession>A0A8T0QM78</accession>
<evidence type="ECO:0000313" key="3">
    <source>
        <dbReference type="Proteomes" id="UP000823388"/>
    </source>
</evidence>
<gene>
    <name evidence="2" type="ORF">PVAP13_7KG115700</name>
</gene>
<proteinExistence type="predicted"/>